<dbReference type="EMBL" id="BAABCR010000013">
    <property type="protein sequence ID" value="GAA4029106.1"/>
    <property type="molecule type" value="Genomic_DNA"/>
</dbReference>
<name>A0ABP7TNX1_9FLAO</name>
<keyword evidence="2" id="KW-1185">Reference proteome</keyword>
<proteinExistence type="predicted"/>
<accession>A0ABP7TNX1</accession>
<dbReference type="Proteomes" id="UP001500968">
    <property type="component" value="Unassembled WGS sequence"/>
</dbReference>
<protein>
    <submittedName>
        <fullName evidence="1">Uncharacterized protein</fullName>
    </submittedName>
</protein>
<gene>
    <name evidence="1" type="ORF">GCM10022386_11010</name>
</gene>
<evidence type="ECO:0000313" key="1">
    <source>
        <dbReference type="EMBL" id="GAA4029106.1"/>
    </source>
</evidence>
<evidence type="ECO:0000313" key="2">
    <source>
        <dbReference type="Proteomes" id="UP001500968"/>
    </source>
</evidence>
<comment type="caution">
    <text evidence="1">The sequence shown here is derived from an EMBL/GenBank/DDBJ whole genome shotgun (WGS) entry which is preliminary data.</text>
</comment>
<organism evidence="1 2">
    <name type="scientific">Flavobacterium cheonhonense</name>
    <dbReference type="NCBI Taxonomy" id="706185"/>
    <lineage>
        <taxon>Bacteria</taxon>
        <taxon>Pseudomonadati</taxon>
        <taxon>Bacteroidota</taxon>
        <taxon>Flavobacteriia</taxon>
        <taxon>Flavobacteriales</taxon>
        <taxon>Flavobacteriaceae</taxon>
        <taxon>Flavobacterium</taxon>
    </lineage>
</organism>
<reference evidence="2" key="1">
    <citation type="journal article" date="2019" name="Int. J. Syst. Evol. Microbiol.">
        <title>The Global Catalogue of Microorganisms (GCM) 10K type strain sequencing project: providing services to taxonomists for standard genome sequencing and annotation.</title>
        <authorList>
            <consortium name="The Broad Institute Genomics Platform"/>
            <consortium name="The Broad Institute Genome Sequencing Center for Infectious Disease"/>
            <person name="Wu L."/>
            <person name="Ma J."/>
        </authorList>
    </citation>
    <scope>NUCLEOTIDE SEQUENCE [LARGE SCALE GENOMIC DNA]</scope>
    <source>
        <strain evidence="2">JCM 17064</strain>
    </source>
</reference>
<sequence length="56" mass="6284">MVLAIAVGIYEQAQDQPNVFKLIAAMVLLMFGLMKLSEKIPSKDSENDNRDQDDTQ</sequence>